<evidence type="ECO:0000256" key="2">
    <source>
        <dbReference type="ARBA" id="ARBA00022676"/>
    </source>
</evidence>
<evidence type="ECO:0000313" key="6">
    <source>
        <dbReference type="EMBL" id="CTQ66301.1"/>
    </source>
</evidence>
<dbReference type="Gene3D" id="3.40.50.2000">
    <property type="entry name" value="Glycogen Phosphorylase B"/>
    <property type="match status" value="2"/>
</dbReference>
<feature type="domain" description="Glycosyltransferase subfamily 4-like N-terminal" evidence="5">
    <location>
        <begin position="20"/>
        <end position="173"/>
    </location>
</feature>
<dbReference type="InterPro" id="IPR028098">
    <property type="entry name" value="Glyco_trans_4-like_N"/>
</dbReference>
<dbReference type="PANTHER" id="PTHR12526">
    <property type="entry name" value="GLYCOSYLTRANSFERASE"/>
    <property type="match status" value="1"/>
</dbReference>
<dbReference type="AlphaFoldDB" id="A0A0M7A9K4"/>
<sequence length="395" mass="42140">MSQLPPATTVLQVIPDLNSGGAERTTLDVANAIVEAGGTALVVSQGGQLVAELEAAGAEHVVMPVKSKNPWTLWKNAASLADLIEARQVNILHARSRAPAWSALRAARRTRTPFVTTYHGTYNQSNSLKAYYNSVMARGDAVIANSNFIANLIRTRHPFARDKITVIPRGSDLKGLNPENVSALRQQALKDSWGIPSGHPIVLNMARLTAWKGQKVLVEAMAILKEWGFDEPIAILAGDAQGRDGYVSELKKTIADRGLGDQVRLVGHCTDVPAALALSDLSVVASVEPEAFGRAAVEAQAAGIPVIVSNHGAVPETVLAPPEVEEDQRTGWRVAPGEEAALADVMRTALAQLPEERQAMTSRALAHVRQNFSVETMCSRTLAVYAGLLDHAASG</sequence>
<dbReference type="Pfam" id="PF13439">
    <property type="entry name" value="Glyco_transf_4"/>
    <property type="match status" value="1"/>
</dbReference>
<accession>A0A0M7A9K4</accession>
<keyword evidence="3 6" id="KW-0808">Transferase</keyword>
<dbReference type="PANTHER" id="PTHR12526:SF640">
    <property type="entry name" value="COLANIC ACID BIOSYNTHESIS GLYCOSYLTRANSFERASE WCAL-RELATED"/>
    <property type="match status" value="1"/>
</dbReference>
<protein>
    <submittedName>
        <fullName evidence="6">Spore coat protein SA</fullName>
        <ecNumber evidence="6">2.4.-.-</ecNumber>
    </submittedName>
</protein>
<dbReference type="Pfam" id="PF00534">
    <property type="entry name" value="Glycos_transf_1"/>
    <property type="match status" value="1"/>
</dbReference>
<evidence type="ECO:0000259" key="4">
    <source>
        <dbReference type="Pfam" id="PF00534"/>
    </source>
</evidence>
<dbReference type="SUPFAM" id="SSF53756">
    <property type="entry name" value="UDP-Glycosyltransferase/glycogen phosphorylase"/>
    <property type="match status" value="1"/>
</dbReference>
<evidence type="ECO:0000256" key="1">
    <source>
        <dbReference type="ARBA" id="ARBA00009481"/>
    </source>
</evidence>
<feature type="domain" description="Glycosyl transferase family 1" evidence="4">
    <location>
        <begin position="187"/>
        <end position="364"/>
    </location>
</feature>
<evidence type="ECO:0000259" key="5">
    <source>
        <dbReference type="Pfam" id="PF13439"/>
    </source>
</evidence>
<proteinExistence type="inferred from homology"/>
<gene>
    <name evidence="6" type="primary">cotSA_1</name>
    <name evidence="6" type="ORF">LA5096_01040</name>
</gene>
<comment type="similarity">
    <text evidence="1">Belongs to the glycosyltransferase group 1 family. Glycosyltransferase 4 subfamily.</text>
</comment>
<dbReference type="Proteomes" id="UP000049983">
    <property type="component" value="Unassembled WGS sequence"/>
</dbReference>
<dbReference type="InterPro" id="IPR001296">
    <property type="entry name" value="Glyco_trans_1"/>
</dbReference>
<dbReference type="RefSeq" id="WP_055114834.1">
    <property type="nucleotide sequence ID" value="NZ_CANMGD010000005.1"/>
</dbReference>
<evidence type="ECO:0000256" key="3">
    <source>
        <dbReference type="ARBA" id="ARBA00022679"/>
    </source>
</evidence>
<dbReference type="GO" id="GO:0016757">
    <property type="term" value="F:glycosyltransferase activity"/>
    <property type="evidence" value="ECO:0007669"/>
    <property type="project" value="UniProtKB-KW"/>
</dbReference>
<evidence type="ECO:0000313" key="7">
    <source>
        <dbReference type="Proteomes" id="UP000049983"/>
    </source>
</evidence>
<keyword evidence="7" id="KW-1185">Reference proteome</keyword>
<dbReference type="STRING" id="311410.LA5095_02184"/>
<dbReference type="EC" id="2.4.-.-" evidence="6"/>
<dbReference type="EMBL" id="CXWC01000002">
    <property type="protein sequence ID" value="CTQ66301.1"/>
    <property type="molecule type" value="Genomic_DNA"/>
</dbReference>
<dbReference type="GeneID" id="97668474"/>
<dbReference type="CDD" id="cd03819">
    <property type="entry name" value="GT4_WavL-like"/>
    <property type="match status" value="1"/>
</dbReference>
<organism evidence="6 7">
    <name type="scientific">Roseibium album</name>
    <dbReference type="NCBI Taxonomy" id="311410"/>
    <lineage>
        <taxon>Bacteria</taxon>
        <taxon>Pseudomonadati</taxon>
        <taxon>Pseudomonadota</taxon>
        <taxon>Alphaproteobacteria</taxon>
        <taxon>Hyphomicrobiales</taxon>
        <taxon>Stappiaceae</taxon>
        <taxon>Roseibium</taxon>
    </lineage>
</organism>
<keyword evidence="6" id="KW-0167">Capsid protein</keyword>
<keyword evidence="6" id="KW-0946">Virion</keyword>
<name>A0A0M7A9K4_9HYPH</name>
<keyword evidence="2 6" id="KW-0328">Glycosyltransferase</keyword>
<reference evidence="7" key="1">
    <citation type="submission" date="2015-07" db="EMBL/GenBank/DDBJ databases">
        <authorList>
            <person name="Rodrigo-Torres Lidia"/>
            <person name="Arahal R.David."/>
        </authorList>
    </citation>
    <scope>NUCLEOTIDE SEQUENCE [LARGE SCALE GENOMIC DNA]</scope>
    <source>
        <strain evidence="7">CECT 5096</strain>
    </source>
</reference>